<dbReference type="HAMAP" id="MF_00335">
    <property type="entry name" value="RNase_Y"/>
    <property type="match status" value="1"/>
</dbReference>
<evidence type="ECO:0000256" key="6">
    <source>
        <dbReference type="NCBIfam" id="TIGR03319"/>
    </source>
</evidence>
<evidence type="ECO:0000256" key="7">
    <source>
        <dbReference type="SAM" id="MobiDB-lite"/>
    </source>
</evidence>
<proteinExistence type="inferred from homology"/>
<keyword evidence="3 5" id="KW-0378">Hydrolase</keyword>
<dbReference type="InterPro" id="IPR017705">
    <property type="entry name" value="Ribonuclease_Y"/>
</dbReference>
<dbReference type="SMART" id="SM00471">
    <property type="entry name" value="HDc"/>
    <property type="match status" value="1"/>
</dbReference>
<evidence type="ECO:0000259" key="8">
    <source>
        <dbReference type="PROSITE" id="PS51831"/>
    </source>
</evidence>
<evidence type="ECO:0000256" key="5">
    <source>
        <dbReference type="HAMAP-Rule" id="MF_00335"/>
    </source>
</evidence>
<dbReference type="EC" id="3.1.-.-" evidence="5 6"/>
<dbReference type="AlphaFoldDB" id="A0A1G5CI18"/>
<evidence type="ECO:0000256" key="4">
    <source>
        <dbReference type="ARBA" id="ARBA00022884"/>
    </source>
</evidence>
<dbReference type="NCBIfam" id="TIGR00277">
    <property type="entry name" value="HDIG"/>
    <property type="match status" value="1"/>
</dbReference>
<dbReference type="InterPro" id="IPR004087">
    <property type="entry name" value="KH_dom"/>
</dbReference>
<protein>
    <recommendedName>
        <fullName evidence="5 6">Ribonuclease Y</fullName>
        <shortName evidence="5">RNase Y</shortName>
        <ecNumber evidence="5 6">3.1.-.-</ecNumber>
    </recommendedName>
</protein>
<dbReference type="PANTHER" id="PTHR12826:SF15">
    <property type="entry name" value="RIBONUCLEASE Y"/>
    <property type="match status" value="1"/>
</dbReference>
<dbReference type="Pfam" id="PF00013">
    <property type="entry name" value="KH_1"/>
    <property type="match status" value="1"/>
</dbReference>
<dbReference type="Gene3D" id="1.10.3210.10">
    <property type="entry name" value="Hypothetical protein af1432"/>
    <property type="match status" value="1"/>
</dbReference>
<dbReference type="Gene3D" id="3.30.1370.10">
    <property type="entry name" value="K Homology domain, type 1"/>
    <property type="match status" value="1"/>
</dbReference>
<sequence>METLIGLAVGLLLGAASTGAGMYIRSRRSRRALEDRLAEERQRLEEDLERNLLRREQEIREEAERKAEERAEAREAEASKRLEEVSERERESREREEKVIRKLEALDEKETHLVERENRLEQEKKDLENRRREVDQLEEERKKRLEEVSGYSLEDARKELVSVLKDDARREAESYVREVEADAKSRAQAKAIEVMATAIQRWAGEYVAERTVSVVNLPGDEMKGRIIGREGRNIRALERELGVDIIVDDTPGAVVVSCFNPMRRTIAVRVLEELVEDGRIHPERIEKAVKKQQETMDAEVKEAGENALMDADVHGVPEDLVNIVGQLKFRTSYTQNVLHHSVEVAHFAGIMAGELGLDPVLARRAGLLHDIGKAVDHEHEGGHAAIGGDLGRKYKEKAEVVNAIEGHHFDVDAISPYTPLIHAADALSAARPGARREQMTSYIKRLEELEEIAGRFPGVAQAYALQAGRELRVIARQDEMDDQGAFLLSRKIAHEIEDELTYPGEIKVTVIRETRATEVAH</sequence>
<dbReference type="InterPro" id="IPR036612">
    <property type="entry name" value="KH_dom_type_1_sf"/>
</dbReference>
<dbReference type="PANTHER" id="PTHR12826">
    <property type="entry name" value="RIBONUCLEASE Y"/>
    <property type="match status" value="1"/>
</dbReference>
<dbReference type="NCBIfam" id="TIGR03319">
    <property type="entry name" value="RNase_Y"/>
    <property type="match status" value="1"/>
</dbReference>
<dbReference type="Pfam" id="PF01966">
    <property type="entry name" value="HD"/>
    <property type="match status" value="1"/>
</dbReference>
<dbReference type="STRING" id="381306.AN478_09850"/>
<organism evidence="9 10">
    <name type="scientific">Thiohalorhabdus denitrificans</name>
    <dbReference type="NCBI Taxonomy" id="381306"/>
    <lineage>
        <taxon>Bacteria</taxon>
        <taxon>Pseudomonadati</taxon>
        <taxon>Pseudomonadota</taxon>
        <taxon>Gammaproteobacteria</taxon>
        <taxon>Thiohalorhabdales</taxon>
        <taxon>Thiohalorhabdaceae</taxon>
        <taxon>Thiohalorhabdus</taxon>
    </lineage>
</organism>
<keyword evidence="2 5" id="KW-0255">Endonuclease</keyword>
<dbReference type="InterPro" id="IPR006675">
    <property type="entry name" value="HDIG_dom"/>
</dbReference>
<dbReference type="CDD" id="cd22431">
    <property type="entry name" value="KH-I_RNaseY"/>
    <property type="match status" value="1"/>
</dbReference>
<dbReference type="InterPro" id="IPR006674">
    <property type="entry name" value="HD_domain"/>
</dbReference>
<keyword evidence="4 5" id="KW-0694">RNA-binding</keyword>
<evidence type="ECO:0000313" key="9">
    <source>
        <dbReference type="EMBL" id="SCY01996.1"/>
    </source>
</evidence>
<gene>
    <name evidence="5" type="primary">rny</name>
    <name evidence="9" type="ORF">SAMN05661077_1067</name>
</gene>
<dbReference type="Proteomes" id="UP000183104">
    <property type="component" value="Unassembled WGS sequence"/>
</dbReference>
<dbReference type="InterPro" id="IPR022711">
    <property type="entry name" value="RNase_Y_N"/>
</dbReference>
<dbReference type="GO" id="GO:0003723">
    <property type="term" value="F:RNA binding"/>
    <property type="evidence" value="ECO:0007669"/>
    <property type="project" value="UniProtKB-UniRule"/>
</dbReference>
<keyword evidence="1 5" id="KW-0540">Nuclease</keyword>
<comment type="function">
    <text evidence="5">Endoribonuclease that initiates mRNA decay.</text>
</comment>
<evidence type="ECO:0000256" key="1">
    <source>
        <dbReference type="ARBA" id="ARBA00022722"/>
    </source>
</evidence>
<evidence type="ECO:0000256" key="2">
    <source>
        <dbReference type="ARBA" id="ARBA00022759"/>
    </source>
</evidence>
<dbReference type="SUPFAM" id="SSF109604">
    <property type="entry name" value="HD-domain/PDEase-like"/>
    <property type="match status" value="1"/>
</dbReference>
<dbReference type="SUPFAM" id="SSF54791">
    <property type="entry name" value="Eukaryotic type KH-domain (KH-domain type I)"/>
    <property type="match status" value="1"/>
</dbReference>
<dbReference type="PROSITE" id="PS51831">
    <property type="entry name" value="HD"/>
    <property type="match status" value="1"/>
</dbReference>
<dbReference type="RefSeq" id="WP_074471269.1">
    <property type="nucleotide sequence ID" value="NZ_FMUN01000002.1"/>
</dbReference>
<feature type="domain" description="HD" evidence="8">
    <location>
        <begin position="337"/>
        <end position="430"/>
    </location>
</feature>
<comment type="similarity">
    <text evidence="5">Belongs to the RNase Y family.</text>
</comment>
<evidence type="ECO:0000313" key="10">
    <source>
        <dbReference type="Proteomes" id="UP000183104"/>
    </source>
</evidence>
<dbReference type="CDD" id="cd00077">
    <property type="entry name" value="HDc"/>
    <property type="match status" value="1"/>
</dbReference>
<dbReference type="Pfam" id="PF12072">
    <property type="entry name" value="RNase_Y_N"/>
    <property type="match status" value="1"/>
</dbReference>
<name>A0A1G5CI18_9GAMM</name>
<dbReference type="InterPro" id="IPR003607">
    <property type="entry name" value="HD/PDEase_dom"/>
</dbReference>
<dbReference type="GO" id="GO:0006402">
    <property type="term" value="P:mRNA catabolic process"/>
    <property type="evidence" value="ECO:0007669"/>
    <property type="project" value="UniProtKB-UniRule"/>
</dbReference>
<dbReference type="InterPro" id="IPR004088">
    <property type="entry name" value="KH_dom_type_1"/>
</dbReference>
<dbReference type="SMART" id="SM00322">
    <property type="entry name" value="KH"/>
    <property type="match status" value="1"/>
</dbReference>
<reference evidence="10" key="1">
    <citation type="submission" date="2016-10" db="EMBL/GenBank/DDBJ databases">
        <authorList>
            <person name="Varghese N."/>
        </authorList>
    </citation>
    <scope>NUCLEOTIDE SEQUENCE [LARGE SCALE GENOMIC DNA]</scope>
    <source>
        <strain evidence="10">HL 19</strain>
    </source>
</reference>
<accession>A0A1G5CI18</accession>
<dbReference type="GO" id="GO:0004521">
    <property type="term" value="F:RNA endonuclease activity"/>
    <property type="evidence" value="ECO:0007669"/>
    <property type="project" value="UniProtKB-UniRule"/>
</dbReference>
<evidence type="ECO:0000256" key="3">
    <source>
        <dbReference type="ARBA" id="ARBA00022801"/>
    </source>
</evidence>
<dbReference type="EMBL" id="FMUN01000002">
    <property type="protein sequence ID" value="SCY01996.1"/>
    <property type="molecule type" value="Genomic_DNA"/>
</dbReference>
<keyword evidence="10" id="KW-1185">Reference proteome</keyword>
<dbReference type="PROSITE" id="PS50084">
    <property type="entry name" value="KH_TYPE_1"/>
    <property type="match status" value="1"/>
</dbReference>
<dbReference type="GO" id="GO:0005886">
    <property type="term" value="C:plasma membrane"/>
    <property type="evidence" value="ECO:0007669"/>
    <property type="project" value="UniProtKB-UniRule"/>
</dbReference>
<feature type="region of interest" description="Disordered" evidence="7">
    <location>
        <begin position="61"/>
        <end position="88"/>
    </location>
</feature>
<dbReference type="GO" id="GO:0016787">
    <property type="term" value="F:hydrolase activity"/>
    <property type="evidence" value="ECO:0007669"/>
    <property type="project" value="UniProtKB-KW"/>
</dbReference>